<evidence type="ECO:0000256" key="1">
    <source>
        <dbReference type="SAM" id="MobiDB-lite"/>
    </source>
</evidence>
<dbReference type="InterPro" id="IPR025711">
    <property type="entry name" value="PepSY"/>
</dbReference>
<feature type="compositionally biased region" description="Basic and acidic residues" evidence="1">
    <location>
        <begin position="61"/>
        <end position="89"/>
    </location>
</feature>
<accession>E4S7H2</accession>
<evidence type="ECO:0000259" key="2">
    <source>
        <dbReference type="Pfam" id="PF03413"/>
    </source>
</evidence>
<reference evidence="3 4" key="2">
    <citation type="journal article" date="2011" name="J. Bacteriol.">
        <title>Complete genome sequences for the anaerobic, extremely thermophilic plant biomass-degrading bacteria Caldicellulosiruptor hydrothermalis, Caldicellulosiruptor kristjanssonii, Caldicellulosiruptor kronotskyensis, Caldicellulosiruptor owensenis, and Caldicellulosiruptor lactoaceticus.</title>
        <authorList>
            <person name="Blumer-Schuette S.E."/>
            <person name="Ozdemir I."/>
            <person name="Mistry D."/>
            <person name="Lucas S."/>
            <person name="Lapidus A."/>
            <person name="Cheng J.F."/>
            <person name="Goodwin L.A."/>
            <person name="Pitluck S."/>
            <person name="Land M.L."/>
            <person name="Hauser L.J."/>
            <person name="Woyke T."/>
            <person name="Mikhailova N."/>
            <person name="Pati A."/>
            <person name="Kyrpides N.C."/>
            <person name="Ivanova N."/>
            <person name="Detter J.C."/>
            <person name="Walston-Davenport K."/>
            <person name="Han S."/>
            <person name="Adams M.W."/>
            <person name="Kelly R.M."/>
        </authorList>
    </citation>
    <scope>NUCLEOTIDE SEQUENCE [LARGE SCALE GENOMIC DNA]</scope>
    <source>
        <strain evidence="4">ATCC 700853 / DSM 12137 / I77R1B</strain>
    </source>
</reference>
<keyword evidence="4" id="KW-1185">Reference proteome</keyword>
<dbReference type="EMBL" id="CP002326">
    <property type="protein sequence ID" value="ADQ39817.1"/>
    <property type="molecule type" value="Genomic_DNA"/>
</dbReference>
<dbReference type="KEGG" id="cki:Calkr_0252"/>
<proteinExistence type="predicted"/>
<feature type="domain" description="PepSY" evidence="2">
    <location>
        <begin position="105"/>
        <end position="165"/>
    </location>
</feature>
<sequence>MLKQVKKFVVPLLAIAFVLSFVIGYANSHSITNFTKQDSLVKKQATQVQNQNQNYNSSEGKNVDNPKDNDLERADDGQNVDNPKDNDVEKADEENDESNLITKAKISKNEVESVIKSAYPNSVIQKIDIGDENGLIIYEVKITDKSGKVLNVKVDASNGKIVGVENGNSQ</sequence>
<reference key="1">
    <citation type="submission" date="2010-11" db="EMBL/GenBank/DDBJ databases">
        <title>Complete sequence of chromosome of Caldicellulosiruptor kristjanssonii 177R1B.</title>
        <authorList>
            <consortium name="US DOE Joint Genome Institute"/>
            <person name="Lucas S."/>
            <person name="Copeland A."/>
            <person name="Lapidus A."/>
            <person name="Cheng J.-F."/>
            <person name="Bruce D."/>
            <person name="Goodwin L."/>
            <person name="Pitluck S."/>
            <person name="Davenport K."/>
            <person name="Detter J.C."/>
            <person name="Han C."/>
            <person name="Tapia R."/>
            <person name="Land M."/>
            <person name="Hauser L."/>
            <person name="Jeffries C."/>
            <person name="Kyrpides N."/>
            <person name="Ivanova N."/>
            <person name="Mikhailova N."/>
            <person name="Blumer-Schuette S.E."/>
            <person name="Kelly R.M."/>
            <person name="Woyke T."/>
        </authorList>
    </citation>
    <scope>NUCLEOTIDE SEQUENCE</scope>
    <source>
        <strain>177R1B</strain>
    </source>
</reference>
<name>E4S7H2_CALA7</name>
<dbReference type="RefSeq" id="WP_013431665.1">
    <property type="nucleotide sequence ID" value="NC_014721.1"/>
</dbReference>
<organism evidence="3 4">
    <name type="scientific">Caldicellulosiruptor acetigenus (strain ATCC 700853 / DSM 12137 / I77R1B)</name>
    <name type="common">Caldicellulosiruptor kristjanssonii</name>
    <dbReference type="NCBI Taxonomy" id="632335"/>
    <lineage>
        <taxon>Bacteria</taxon>
        <taxon>Bacillati</taxon>
        <taxon>Bacillota</taxon>
        <taxon>Bacillota incertae sedis</taxon>
        <taxon>Caldicellulosiruptorales</taxon>
        <taxon>Caldicellulosiruptoraceae</taxon>
        <taxon>Caldicellulosiruptor</taxon>
    </lineage>
</organism>
<evidence type="ECO:0000313" key="4">
    <source>
        <dbReference type="Proteomes" id="UP000009256"/>
    </source>
</evidence>
<dbReference type="HOGENOM" id="CLU_1591528_0_0_9"/>
<dbReference type="STRING" id="632335.Calkr_0252"/>
<dbReference type="OrthoDB" id="8478748at2"/>
<dbReference type="AlphaFoldDB" id="E4S7H2"/>
<dbReference type="InterPro" id="IPR046350">
    <property type="entry name" value="Cystatin_sf"/>
</dbReference>
<feature type="region of interest" description="Disordered" evidence="1">
    <location>
        <begin position="45"/>
        <end position="101"/>
    </location>
</feature>
<dbReference type="SUPFAM" id="SSF54403">
    <property type="entry name" value="Cystatin/monellin"/>
    <property type="match status" value="1"/>
</dbReference>
<feature type="compositionally biased region" description="Low complexity" evidence="1">
    <location>
        <begin position="47"/>
        <end position="56"/>
    </location>
</feature>
<dbReference type="Pfam" id="PF03413">
    <property type="entry name" value="PepSY"/>
    <property type="match status" value="1"/>
</dbReference>
<evidence type="ECO:0000313" key="3">
    <source>
        <dbReference type="EMBL" id="ADQ39817.1"/>
    </source>
</evidence>
<protein>
    <submittedName>
        <fullName evidence="3">Propeptide PepSY amd peptidase M4</fullName>
    </submittedName>
</protein>
<dbReference type="Proteomes" id="UP000009256">
    <property type="component" value="Chromosome"/>
</dbReference>
<dbReference type="Gene3D" id="3.10.450.40">
    <property type="match status" value="1"/>
</dbReference>
<gene>
    <name evidence="3" type="ordered locus">Calkr_0252</name>
</gene>